<name>A0ABW2JXS3_9ACTN</name>
<dbReference type="Gene3D" id="3.40.630.30">
    <property type="match status" value="1"/>
</dbReference>
<dbReference type="InterPro" id="IPR016181">
    <property type="entry name" value="Acyl_CoA_acyltransferase"/>
</dbReference>
<keyword evidence="2" id="KW-0012">Acyltransferase</keyword>
<dbReference type="CDD" id="cd04301">
    <property type="entry name" value="NAT_SF"/>
    <property type="match status" value="1"/>
</dbReference>
<dbReference type="Pfam" id="PF00583">
    <property type="entry name" value="Acetyltransf_1"/>
    <property type="match status" value="1"/>
</dbReference>
<gene>
    <name evidence="2" type="ORF">ACFQVC_41690</name>
</gene>
<evidence type="ECO:0000313" key="3">
    <source>
        <dbReference type="Proteomes" id="UP001596523"/>
    </source>
</evidence>
<dbReference type="InterPro" id="IPR000182">
    <property type="entry name" value="GNAT_dom"/>
</dbReference>
<dbReference type="RefSeq" id="WP_381841756.1">
    <property type="nucleotide sequence ID" value="NZ_JBHTCF010000041.1"/>
</dbReference>
<dbReference type="SUPFAM" id="SSF55729">
    <property type="entry name" value="Acyl-CoA N-acyltransferases (Nat)"/>
    <property type="match status" value="1"/>
</dbReference>
<evidence type="ECO:0000259" key="1">
    <source>
        <dbReference type="PROSITE" id="PS51186"/>
    </source>
</evidence>
<comment type="caution">
    <text evidence="2">The sequence shown here is derived from an EMBL/GenBank/DDBJ whole genome shotgun (WGS) entry which is preliminary data.</text>
</comment>
<proteinExistence type="predicted"/>
<dbReference type="PROSITE" id="PS51186">
    <property type="entry name" value="GNAT"/>
    <property type="match status" value="1"/>
</dbReference>
<dbReference type="Proteomes" id="UP001596523">
    <property type="component" value="Unassembled WGS sequence"/>
</dbReference>
<organism evidence="2 3">
    <name type="scientific">Streptomyces monticola</name>
    <dbReference type="NCBI Taxonomy" id="2666263"/>
    <lineage>
        <taxon>Bacteria</taxon>
        <taxon>Bacillati</taxon>
        <taxon>Actinomycetota</taxon>
        <taxon>Actinomycetes</taxon>
        <taxon>Kitasatosporales</taxon>
        <taxon>Streptomycetaceae</taxon>
        <taxon>Streptomyces</taxon>
    </lineage>
</organism>
<protein>
    <submittedName>
        <fullName evidence="2">GNAT family N-acetyltransferase</fullName>
        <ecNumber evidence="2">2.3.1.-</ecNumber>
    </submittedName>
</protein>
<keyword evidence="3" id="KW-1185">Reference proteome</keyword>
<evidence type="ECO:0000313" key="2">
    <source>
        <dbReference type="EMBL" id="MFC7310714.1"/>
    </source>
</evidence>
<dbReference type="EMBL" id="JBHTCF010000041">
    <property type="protein sequence ID" value="MFC7310714.1"/>
    <property type="molecule type" value="Genomic_DNA"/>
</dbReference>
<feature type="domain" description="N-acetyltransferase" evidence="1">
    <location>
        <begin position="7"/>
        <end position="158"/>
    </location>
</feature>
<keyword evidence="2" id="KW-0808">Transferase</keyword>
<dbReference type="EC" id="2.3.1.-" evidence="2"/>
<dbReference type="GO" id="GO:0016746">
    <property type="term" value="F:acyltransferase activity"/>
    <property type="evidence" value="ECO:0007669"/>
    <property type="project" value="UniProtKB-KW"/>
</dbReference>
<reference evidence="3" key="1">
    <citation type="journal article" date="2019" name="Int. J. Syst. Evol. Microbiol.">
        <title>The Global Catalogue of Microorganisms (GCM) 10K type strain sequencing project: providing services to taxonomists for standard genome sequencing and annotation.</title>
        <authorList>
            <consortium name="The Broad Institute Genomics Platform"/>
            <consortium name="The Broad Institute Genome Sequencing Center for Infectious Disease"/>
            <person name="Wu L."/>
            <person name="Ma J."/>
        </authorList>
    </citation>
    <scope>NUCLEOTIDE SEQUENCE [LARGE SCALE GENOMIC DNA]</scope>
    <source>
        <strain evidence="3">SYNS20</strain>
    </source>
</reference>
<accession>A0ABW2JXS3</accession>
<sequence length="176" mass="19166">MTELRISHTSDLDPGELTAVRGLLDAAFDGDFSDEDFEHGLGGLHARVLDGTALLAHGSVIQRRVRHAGRWRRVGYVEALAVRADARRRGLGGQVMAALEHVIGRAYDFGALSASDDGALLYAGRGWQVWPGRISGLGPEGVVRLPDEEGTTFVWPAPDHRADEDLVFDWRDGDVL</sequence>